<evidence type="ECO:0000256" key="1">
    <source>
        <dbReference type="ARBA" id="ARBA00004953"/>
    </source>
</evidence>
<dbReference type="PANTHER" id="PTHR21343:SF1">
    <property type="entry name" value="COBYRIC ACID SYNTHASE"/>
    <property type="match status" value="1"/>
</dbReference>
<feature type="domain" description="CobB/CobQ-like glutamine amidotransferase" evidence="6">
    <location>
        <begin position="250"/>
        <end position="433"/>
    </location>
</feature>
<dbReference type="Pfam" id="PF07685">
    <property type="entry name" value="GATase_3"/>
    <property type="match status" value="1"/>
</dbReference>
<feature type="active site" evidence="4">
    <location>
        <position position="426"/>
    </location>
</feature>
<dbReference type="KEGG" id="glt:GlitD10_1014"/>
<dbReference type="GO" id="GO:0016874">
    <property type="term" value="F:ligase activity"/>
    <property type="evidence" value="ECO:0007669"/>
    <property type="project" value="UniProtKB-KW"/>
</dbReference>
<dbReference type="STRING" id="1188229.GlitD10_1014"/>
<comment type="function">
    <text evidence="4">Catalyzes amidations at positions B, D, E, and G on adenosylcobyrinic A,C-diamide. NH(2) groups are provided by glutamine, and one molecule of ATP is hydrogenolyzed for each amidation.</text>
</comment>
<dbReference type="UniPathway" id="UPA00148"/>
<evidence type="ECO:0000256" key="2">
    <source>
        <dbReference type="ARBA" id="ARBA00022573"/>
    </source>
</evidence>
<dbReference type="Proteomes" id="UP000180235">
    <property type="component" value="Chromosome"/>
</dbReference>
<evidence type="ECO:0000259" key="5">
    <source>
        <dbReference type="Pfam" id="PF01656"/>
    </source>
</evidence>
<dbReference type="NCBIfam" id="TIGR00313">
    <property type="entry name" value="cobQ"/>
    <property type="match status" value="1"/>
</dbReference>
<dbReference type="GO" id="GO:0009236">
    <property type="term" value="P:cobalamin biosynthetic process"/>
    <property type="evidence" value="ECO:0007669"/>
    <property type="project" value="UniProtKB-UniRule"/>
</dbReference>
<name>A0A1J0ABM4_9CYAN</name>
<dbReference type="Pfam" id="PF01656">
    <property type="entry name" value="CbiA"/>
    <property type="match status" value="1"/>
</dbReference>
<dbReference type="Gene3D" id="3.40.50.880">
    <property type="match status" value="1"/>
</dbReference>
<sequence>MPALMVVGCTSNAGKSLLVTALCGWLAQQGYRVTPFKGQNMALNAYVTSDGGEMGYAQAVQAWAADIVPTTAMNPILLKPQGDMTSQVIIQGRAVGVTQAQDYYQNYFDLGWQAITQSLTELQKEYDYIVCEGAGSPAEINLKHRDLTNMRVAKYLQAKTILVGDINPGGVFAHIIGTLALLDPEERALIKGLIINKFRGQKSILDPGLSWLETNTKIPVLGVIPWLEQQLPAEDSLSLFARKKSNTELNIAIIQLPKISNFTDFDPLLLEPTVQVNYIQAGQNLGTPDVVIIPGSKTTIADLNWLHTTGLAEQIISYHQKGGWIFGICGGMQMLGVEVHDPQGLESNLTKMQGLNLLPTKTIITPNKITQQRQSISVYPVPNVRVNGYEIHQGFTQVTAETKPLFLDPHLGYVDGTGRVWGTYLHGIFENGTWRKTWLNQLRSRRGLAPLTTDVPDFSQQRRQMLQNLTQTVAAFIPWGQFLKDS</sequence>
<proteinExistence type="inferred from homology"/>
<keyword evidence="7" id="KW-0436">Ligase</keyword>
<gene>
    <name evidence="7" type="primary">cbiP</name>
    <name evidence="4" type="synonym">cobQ</name>
    <name evidence="7" type="ORF">GlitD10_1014</name>
</gene>
<dbReference type="InterPro" id="IPR004459">
    <property type="entry name" value="CobQ_synth"/>
</dbReference>
<keyword evidence="2 4" id="KW-0169">Cobalamin biosynthesis</keyword>
<dbReference type="InterPro" id="IPR047045">
    <property type="entry name" value="CobQ_N"/>
</dbReference>
<evidence type="ECO:0000256" key="3">
    <source>
        <dbReference type="ARBA" id="ARBA00022962"/>
    </source>
</evidence>
<dbReference type="AlphaFoldDB" id="A0A1J0ABM4"/>
<dbReference type="SUPFAM" id="SSF52540">
    <property type="entry name" value="P-loop containing nucleoside triphosphate hydrolases"/>
    <property type="match status" value="1"/>
</dbReference>
<dbReference type="CDD" id="cd01750">
    <property type="entry name" value="GATase1_CobQ"/>
    <property type="match status" value="1"/>
</dbReference>
<dbReference type="InterPro" id="IPR002586">
    <property type="entry name" value="CobQ/CobB/MinD/ParA_Nub-bd_dom"/>
</dbReference>
<dbReference type="InterPro" id="IPR033949">
    <property type="entry name" value="CobQ_GATase1"/>
</dbReference>
<dbReference type="GO" id="GO:0015420">
    <property type="term" value="F:ABC-type vitamin B12 transporter activity"/>
    <property type="evidence" value="ECO:0007669"/>
    <property type="project" value="UniProtKB-UniRule"/>
</dbReference>
<evidence type="ECO:0000259" key="6">
    <source>
        <dbReference type="Pfam" id="PF07685"/>
    </source>
</evidence>
<dbReference type="OrthoDB" id="9808302at2"/>
<dbReference type="HAMAP" id="MF_00028">
    <property type="entry name" value="CobQ"/>
    <property type="match status" value="1"/>
</dbReference>
<feature type="domain" description="CobQ/CobB/MinD/ParA nucleotide binding" evidence="5">
    <location>
        <begin position="4"/>
        <end position="229"/>
    </location>
</feature>
<feature type="active site" description="Nucleophile" evidence="4">
    <location>
        <position position="329"/>
    </location>
</feature>
<dbReference type="InterPro" id="IPR029062">
    <property type="entry name" value="Class_I_gatase-like"/>
</dbReference>
<comment type="pathway">
    <text evidence="1 4">Cofactor biosynthesis; adenosylcobalamin biosynthesis.</text>
</comment>
<evidence type="ECO:0000313" key="8">
    <source>
        <dbReference type="Proteomes" id="UP000180235"/>
    </source>
</evidence>
<dbReference type="PROSITE" id="PS51274">
    <property type="entry name" value="GATASE_COBBQ"/>
    <property type="match status" value="1"/>
</dbReference>
<dbReference type="InterPro" id="IPR011698">
    <property type="entry name" value="GATase_3"/>
</dbReference>
<dbReference type="RefSeq" id="WP_071453931.1">
    <property type="nucleotide sequence ID" value="NZ_CP017675.1"/>
</dbReference>
<dbReference type="InterPro" id="IPR027417">
    <property type="entry name" value="P-loop_NTPase"/>
</dbReference>
<keyword evidence="3 4" id="KW-0315">Glutamine amidotransferase</keyword>
<keyword evidence="8" id="KW-1185">Reference proteome</keyword>
<dbReference type="CDD" id="cd05389">
    <property type="entry name" value="CobQ_N"/>
    <property type="match status" value="1"/>
</dbReference>
<dbReference type="SUPFAM" id="SSF52317">
    <property type="entry name" value="Class I glutamine amidotransferase-like"/>
    <property type="match status" value="1"/>
</dbReference>
<dbReference type="PANTHER" id="PTHR21343">
    <property type="entry name" value="DETHIOBIOTIN SYNTHETASE"/>
    <property type="match status" value="1"/>
</dbReference>
<evidence type="ECO:0000313" key="7">
    <source>
        <dbReference type="EMBL" id="APB33332.1"/>
    </source>
</evidence>
<dbReference type="Gene3D" id="3.40.50.300">
    <property type="entry name" value="P-loop containing nucleotide triphosphate hydrolases"/>
    <property type="match status" value="1"/>
</dbReference>
<organism evidence="7 8">
    <name type="scientific">Gloeomargarita lithophora Alchichica-D10</name>
    <dbReference type="NCBI Taxonomy" id="1188229"/>
    <lineage>
        <taxon>Bacteria</taxon>
        <taxon>Bacillati</taxon>
        <taxon>Cyanobacteriota</taxon>
        <taxon>Cyanophyceae</taxon>
        <taxon>Gloeomargaritales</taxon>
        <taxon>Gloeomargaritaceae</taxon>
        <taxon>Gloeomargarita</taxon>
    </lineage>
</organism>
<comment type="similarity">
    <text evidence="4">Belongs to the CobB/CobQ family. CobQ subfamily.</text>
</comment>
<dbReference type="EMBL" id="CP017675">
    <property type="protein sequence ID" value="APB33332.1"/>
    <property type="molecule type" value="Genomic_DNA"/>
</dbReference>
<evidence type="ECO:0000256" key="4">
    <source>
        <dbReference type="HAMAP-Rule" id="MF_00028"/>
    </source>
</evidence>
<accession>A0A1J0ABM4</accession>
<dbReference type="NCBIfam" id="NF001989">
    <property type="entry name" value="PRK00784.1"/>
    <property type="match status" value="1"/>
</dbReference>
<reference evidence="7 8" key="1">
    <citation type="submission" date="2016-10" db="EMBL/GenBank/DDBJ databases">
        <title>Description of Gloeomargarita lithophora gen. nov., sp. nov., a thylakoid-bearing basal-branching cyanobacterium with intracellular carbonates, and proposal for Gloeomargaritales ord. nov.</title>
        <authorList>
            <person name="Moreira D."/>
            <person name="Tavera R."/>
            <person name="Benzerara K."/>
            <person name="Skouri-Panet F."/>
            <person name="Couradeau E."/>
            <person name="Gerard E."/>
            <person name="Loussert C."/>
            <person name="Novelo E."/>
            <person name="Zivanovic Y."/>
            <person name="Lopez-Garcia P."/>
        </authorList>
    </citation>
    <scope>NUCLEOTIDE SEQUENCE [LARGE SCALE GENOMIC DNA]</scope>
    <source>
        <strain evidence="7 8">D10</strain>
    </source>
</reference>
<protein>
    <recommendedName>
        <fullName evidence="4">Cobyric acid synthase</fullName>
    </recommendedName>
</protein>